<comment type="similarity">
    <text evidence="2">Belongs to the SNF7 family.</text>
</comment>
<evidence type="ECO:0000256" key="2">
    <source>
        <dbReference type="ARBA" id="ARBA00006190"/>
    </source>
</evidence>
<dbReference type="GO" id="GO:0005771">
    <property type="term" value="C:multivesicular body"/>
    <property type="evidence" value="ECO:0007669"/>
    <property type="project" value="TreeGrafter"/>
</dbReference>
<evidence type="ECO:0000313" key="8">
    <source>
        <dbReference type="EMBL" id="CDP33804.1"/>
    </source>
</evidence>
<feature type="compositionally biased region" description="Basic and acidic residues" evidence="7">
    <location>
        <begin position="226"/>
        <end position="242"/>
    </location>
</feature>
<feature type="region of interest" description="Disordered" evidence="7">
    <location>
        <begin position="201"/>
        <end position="242"/>
    </location>
</feature>
<name>A0A060SZ63_BLAAD</name>
<accession>A0A060SZ63</accession>
<dbReference type="Pfam" id="PF03357">
    <property type="entry name" value="Snf7"/>
    <property type="match status" value="1"/>
</dbReference>
<dbReference type="EMBL" id="HG937691">
    <property type="protein sequence ID" value="CDP33804.1"/>
    <property type="molecule type" value="Genomic_DNA"/>
</dbReference>
<organism evidence="8">
    <name type="scientific">Blastobotrys adeninivorans</name>
    <name type="common">Yeast</name>
    <name type="synonym">Arxula adeninivorans</name>
    <dbReference type="NCBI Taxonomy" id="409370"/>
    <lineage>
        <taxon>Eukaryota</taxon>
        <taxon>Fungi</taxon>
        <taxon>Dikarya</taxon>
        <taxon>Ascomycota</taxon>
        <taxon>Saccharomycotina</taxon>
        <taxon>Dipodascomycetes</taxon>
        <taxon>Dipodascales</taxon>
        <taxon>Trichomonascaceae</taxon>
        <taxon>Blastobotrys</taxon>
    </lineage>
</organism>
<keyword evidence="5" id="KW-0653">Protein transport</keyword>
<gene>
    <name evidence="8" type="ORF">GNLVRS02_ARAD1A17908g</name>
</gene>
<evidence type="ECO:0000256" key="5">
    <source>
        <dbReference type="ARBA" id="ARBA00022927"/>
    </source>
</evidence>
<keyword evidence="6" id="KW-0472">Membrane</keyword>
<evidence type="ECO:0000256" key="7">
    <source>
        <dbReference type="SAM" id="MobiDB-lite"/>
    </source>
</evidence>
<protein>
    <submittedName>
        <fullName evidence="8">ARAD1A17908p</fullName>
    </submittedName>
</protein>
<dbReference type="PANTHER" id="PTHR22761">
    <property type="entry name" value="CHARGED MULTIVESICULAR BODY PROTEIN"/>
    <property type="match status" value="1"/>
</dbReference>
<dbReference type="GO" id="GO:0032511">
    <property type="term" value="P:late endosome to vacuole transport via multivesicular body sorting pathway"/>
    <property type="evidence" value="ECO:0007669"/>
    <property type="project" value="TreeGrafter"/>
</dbReference>
<keyword evidence="3" id="KW-0813">Transport</keyword>
<dbReference type="Gene3D" id="6.10.140.1230">
    <property type="match status" value="1"/>
</dbReference>
<comment type="subcellular location">
    <subcellularLocation>
        <location evidence="1">Endosome membrane</location>
    </subcellularLocation>
</comment>
<evidence type="ECO:0000256" key="6">
    <source>
        <dbReference type="ARBA" id="ARBA00023136"/>
    </source>
</evidence>
<dbReference type="GO" id="GO:0006900">
    <property type="term" value="P:vesicle budding from membrane"/>
    <property type="evidence" value="ECO:0007669"/>
    <property type="project" value="TreeGrafter"/>
</dbReference>
<dbReference type="AlphaFoldDB" id="A0A060SZ63"/>
<dbReference type="GO" id="GO:0000815">
    <property type="term" value="C:ESCRT III complex"/>
    <property type="evidence" value="ECO:0007669"/>
    <property type="project" value="TreeGrafter"/>
</dbReference>
<reference evidence="8" key="2">
    <citation type="submission" date="2014-06" db="EMBL/GenBank/DDBJ databases">
        <title>The complete genome of Blastobotrys (Arxula) adeninivorans LS3 - a yeast of biotechnological interest.</title>
        <authorList>
            <person name="Kunze G."/>
            <person name="Gaillardin C."/>
            <person name="Czernicka M."/>
            <person name="Durrens P."/>
            <person name="Martin T."/>
            <person name="Boer E."/>
            <person name="Gabaldon T."/>
            <person name="Cruz J."/>
            <person name="Talla E."/>
            <person name="Marck C."/>
            <person name="Goffeau A."/>
            <person name="Barbe V."/>
            <person name="Baret P."/>
            <person name="Baronian K."/>
            <person name="Beier S."/>
            <person name="Bleykasten C."/>
            <person name="Bode R."/>
            <person name="Casaregola S."/>
            <person name="Despons L."/>
            <person name="Fairhead C."/>
            <person name="Giersberg M."/>
            <person name="Gierski P."/>
            <person name="Hahnel U."/>
            <person name="Hartmann A."/>
            <person name="Jankowska D."/>
            <person name="Jubin C."/>
            <person name="Jung P."/>
            <person name="Lafontaine I."/>
            <person name="Leh-Louis V."/>
            <person name="Lemaire M."/>
            <person name="Marcet-Houben M."/>
            <person name="Mascher M."/>
            <person name="Morel G."/>
            <person name="Richard G.-F."/>
            <person name="Riechen J."/>
            <person name="Sacerdot C."/>
            <person name="Sarkar A."/>
            <person name="Savel G."/>
            <person name="Schacherer J."/>
            <person name="Sherman D."/>
            <person name="Straub M.-L."/>
            <person name="Stein N."/>
            <person name="Thierry A."/>
            <person name="Trautwein-Schult A."/>
            <person name="Westhof E."/>
            <person name="Worch S."/>
            <person name="Dujon B."/>
            <person name="Souciet J.-L."/>
            <person name="Wincker P."/>
            <person name="Scholz U."/>
            <person name="Neuveglise N."/>
        </authorList>
    </citation>
    <scope>NUCLEOTIDE SEQUENCE</scope>
    <source>
        <strain evidence="8">LS3</strain>
    </source>
</reference>
<proteinExistence type="inferred from homology"/>
<reference evidence="8" key="1">
    <citation type="submission" date="2014-02" db="EMBL/GenBank/DDBJ databases">
        <authorList>
            <person name="Genoscope - CEA"/>
        </authorList>
    </citation>
    <scope>NUCLEOTIDE SEQUENCE</scope>
    <source>
        <strain evidence="8">LS3</strain>
    </source>
</reference>
<dbReference type="PhylomeDB" id="A0A060SZ63"/>
<evidence type="ECO:0000256" key="4">
    <source>
        <dbReference type="ARBA" id="ARBA00022753"/>
    </source>
</evidence>
<dbReference type="PANTHER" id="PTHR22761:SF5">
    <property type="entry name" value="CHARGED MULTIVESICULAR BODY PROTEIN 6"/>
    <property type="match status" value="1"/>
</dbReference>
<dbReference type="InterPro" id="IPR005024">
    <property type="entry name" value="Snf7_fam"/>
</dbReference>
<keyword evidence="4" id="KW-0967">Endosome</keyword>
<evidence type="ECO:0000256" key="1">
    <source>
        <dbReference type="ARBA" id="ARBA00004608"/>
    </source>
</evidence>
<dbReference type="GO" id="GO:0015031">
    <property type="term" value="P:protein transport"/>
    <property type="evidence" value="ECO:0007669"/>
    <property type="project" value="UniProtKB-KW"/>
</dbReference>
<evidence type="ECO:0000256" key="3">
    <source>
        <dbReference type="ARBA" id="ARBA00022448"/>
    </source>
</evidence>
<sequence>MYIVFKVSDMDQLVRLLSTFGDPHRISQLSLCRIMGNSNSKKVEVTDQDRAVLELKVQRDKIRQYQKRIQVVLDREHAVAKQCLAKGDKQRALLALRKRKYQEQLMAKTDEQLESLQELTRSIEFALVQKDVLYGLEQGNKVLKQLNKEMSLERVEKIMDESAEAVAYQQEVSEMLSGVITNAEEDEVQEELEALEREALGLDKVSQLPQPPKEVHVDESEEREEGEERKEAAEPRRQAIAE</sequence>